<evidence type="ECO:0000313" key="2">
    <source>
        <dbReference type="Proteomes" id="UP000663722"/>
    </source>
</evidence>
<dbReference type="KEGG" id="dmm:dnm_054280"/>
<accession>A0A975BPL8</accession>
<dbReference type="AlphaFoldDB" id="A0A975BPL8"/>
<dbReference type="RefSeq" id="WP_207678024.1">
    <property type="nucleotide sequence ID" value="NZ_CP061800.1"/>
</dbReference>
<dbReference type="EMBL" id="CP061800">
    <property type="protein sequence ID" value="QTA89377.1"/>
    <property type="molecule type" value="Genomic_DNA"/>
</dbReference>
<proteinExistence type="predicted"/>
<organism evidence="1 2">
    <name type="scientific">Desulfonema magnum</name>
    <dbReference type="NCBI Taxonomy" id="45655"/>
    <lineage>
        <taxon>Bacteria</taxon>
        <taxon>Pseudomonadati</taxon>
        <taxon>Thermodesulfobacteriota</taxon>
        <taxon>Desulfobacteria</taxon>
        <taxon>Desulfobacterales</taxon>
        <taxon>Desulfococcaceae</taxon>
        <taxon>Desulfonema</taxon>
    </lineage>
</organism>
<reference evidence="1" key="1">
    <citation type="journal article" date="2021" name="Microb. Physiol.">
        <title>Proteogenomic Insights into the Physiology of Marine, Sulfate-Reducing, Filamentous Desulfonema limicola and Desulfonema magnum.</title>
        <authorList>
            <person name="Schnaars V."/>
            <person name="Wohlbrand L."/>
            <person name="Scheve S."/>
            <person name="Hinrichs C."/>
            <person name="Reinhardt R."/>
            <person name="Rabus R."/>
        </authorList>
    </citation>
    <scope>NUCLEOTIDE SEQUENCE</scope>
    <source>
        <strain evidence="1">4be13</strain>
    </source>
</reference>
<protein>
    <submittedName>
        <fullName evidence="1">Uncharacterized protein</fullName>
    </submittedName>
</protein>
<name>A0A975BPL8_9BACT</name>
<sequence length="310" mass="34960">MIRKALFMVFLGIQICFFMGFAALSSASDGHLGMLKVPSGVKPVKCYKLLREGNPVKPKHNMPVFVGDVVEPLPKQHVRLIYRHPGYEEDICQRKIVGVPQKFIESENGRIRPRGIITPRGGDSDAPCFPSRPLNLSPWPVNTATVLAGEPIVFRWYDAKIDLCDEVMLVIVPSGKKAPRIEEKMQAGELKTVNADLNPGQSYDWFVEKITSAEKEENEPRVSEIGHFKVLSAEASESIRKQLDKVGKQHEGHSPLLYQALYLQFISNPAKGTDLYADSLRLLKKYLEENPSPYNIVENLQKHCWPPEQE</sequence>
<evidence type="ECO:0000313" key="1">
    <source>
        <dbReference type="EMBL" id="QTA89377.1"/>
    </source>
</evidence>
<gene>
    <name evidence="1" type="ORF">dnm_054280</name>
</gene>
<dbReference type="Proteomes" id="UP000663722">
    <property type="component" value="Chromosome"/>
</dbReference>
<keyword evidence="2" id="KW-1185">Reference proteome</keyword>